<dbReference type="Gene3D" id="6.20.390.30">
    <property type="match status" value="1"/>
</dbReference>
<dbReference type="SUPFAM" id="SSF52096">
    <property type="entry name" value="ClpP/crotonase"/>
    <property type="match status" value="1"/>
</dbReference>
<dbReference type="GO" id="GO:0006635">
    <property type="term" value="P:fatty acid beta-oxidation"/>
    <property type="evidence" value="ECO:0007669"/>
    <property type="project" value="TreeGrafter"/>
</dbReference>
<dbReference type="CDD" id="cd06558">
    <property type="entry name" value="crotonase-like"/>
    <property type="match status" value="1"/>
</dbReference>
<name>A0A091BFN4_9GAMM</name>
<dbReference type="Gene3D" id="3.90.226.10">
    <property type="entry name" value="2-enoyl-CoA Hydratase, Chain A, domain 1"/>
    <property type="match status" value="1"/>
</dbReference>
<accession>A0A091BFN4</accession>
<organism evidence="2 3">
    <name type="scientific">Arenimonas composti TR7-09 = DSM 18010</name>
    <dbReference type="NCBI Taxonomy" id="1121013"/>
    <lineage>
        <taxon>Bacteria</taxon>
        <taxon>Pseudomonadati</taxon>
        <taxon>Pseudomonadota</taxon>
        <taxon>Gammaproteobacteria</taxon>
        <taxon>Lysobacterales</taxon>
        <taxon>Lysobacteraceae</taxon>
        <taxon>Arenimonas</taxon>
    </lineage>
</organism>
<dbReference type="PANTHER" id="PTHR11941">
    <property type="entry name" value="ENOYL-COA HYDRATASE-RELATED"/>
    <property type="match status" value="1"/>
</dbReference>
<dbReference type="NCBIfam" id="NF006452">
    <property type="entry name" value="PRK08788.1"/>
    <property type="match status" value="1"/>
</dbReference>
<dbReference type="PANTHER" id="PTHR11941:SF54">
    <property type="entry name" value="ENOYL-COA HYDRATASE, MITOCHONDRIAL"/>
    <property type="match status" value="1"/>
</dbReference>
<comment type="caution">
    <text evidence="2">The sequence shown here is derived from an EMBL/GenBank/DDBJ whole genome shotgun (WGS) entry which is preliminary data.</text>
</comment>
<evidence type="ECO:0000313" key="3">
    <source>
        <dbReference type="Proteomes" id="UP000029391"/>
    </source>
</evidence>
<dbReference type="RefSeq" id="WP_026816146.1">
    <property type="nucleotide sequence ID" value="NZ_AUFF01000001.1"/>
</dbReference>
<dbReference type="GO" id="GO:0003824">
    <property type="term" value="F:catalytic activity"/>
    <property type="evidence" value="ECO:0007669"/>
    <property type="project" value="UniProtKB-ARBA"/>
</dbReference>
<dbReference type="Pfam" id="PF00378">
    <property type="entry name" value="ECH_1"/>
    <property type="match status" value="1"/>
</dbReference>
<dbReference type="Proteomes" id="UP000029391">
    <property type="component" value="Unassembled WGS sequence"/>
</dbReference>
<keyword evidence="3" id="KW-1185">Reference proteome</keyword>
<evidence type="ECO:0008006" key="4">
    <source>
        <dbReference type="Google" id="ProtNLM"/>
    </source>
</evidence>
<dbReference type="OrthoDB" id="9802362at2"/>
<gene>
    <name evidence="2" type="ORF">P873_00075</name>
</gene>
<dbReference type="InterPro" id="IPR001753">
    <property type="entry name" value="Enoyl-CoA_hydra/iso"/>
</dbReference>
<evidence type="ECO:0000256" key="1">
    <source>
        <dbReference type="ARBA" id="ARBA00005254"/>
    </source>
</evidence>
<dbReference type="AlphaFoldDB" id="A0A091BFN4"/>
<protein>
    <recommendedName>
        <fullName evidence="4">Enoyl-CoA hydratase</fullName>
    </recommendedName>
</protein>
<dbReference type="STRING" id="1121013.GCA_000426365_00676"/>
<comment type="similarity">
    <text evidence="1">Belongs to the enoyl-CoA hydratase/isomerase family.</text>
</comment>
<reference evidence="2 3" key="1">
    <citation type="submission" date="2013-09" db="EMBL/GenBank/DDBJ databases">
        <title>Genome sequencing of Arenimonas composti.</title>
        <authorList>
            <person name="Chen F."/>
            <person name="Wang G."/>
        </authorList>
    </citation>
    <scope>NUCLEOTIDE SEQUENCE [LARGE SCALE GENOMIC DNA]</scope>
    <source>
        <strain evidence="2 3">TR7-09</strain>
    </source>
</reference>
<sequence length="298" mass="32963">MSVVESISREPLPTFSTIEHVSEADSGIEWCFMHRSPRPGYRPCFSETLLAELRECQRQVASRLANDGSHGGEMRHLVLASKADVFNLGGDLDLFVRLIRSGDRARLLNYAQLCVSVAFHFARLAEDRVNSIAVVQGDALGGGFEAALCCHTIIAEEGTGMGFPEVLFDLFPGMGAYTFLSRRVTPIQAERMMLDGNVYPAEELQRMGVVDLLVPRGEGLAAARELVRRRRRMSNSLRAMNAVRATVAPVSLDELMRVTNTWVDAAMRLSEKGLSTMERLVRAQKRRAGDAPALRQVV</sequence>
<evidence type="ECO:0000313" key="2">
    <source>
        <dbReference type="EMBL" id="KFN51488.1"/>
    </source>
</evidence>
<dbReference type="EMBL" id="AWXU01000004">
    <property type="protein sequence ID" value="KFN51488.1"/>
    <property type="molecule type" value="Genomic_DNA"/>
</dbReference>
<proteinExistence type="inferred from homology"/>
<dbReference type="InterPro" id="IPR029045">
    <property type="entry name" value="ClpP/crotonase-like_dom_sf"/>
</dbReference>
<dbReference type="eggNOG" id="COG1024">
    <property type="taxonomic scope" value="Bacteria"/>
</dbReference>